<proteinExistence type="predicted"/>
<dbReference type="SMART" id="SM00710">
    <property type="entry name" value="PbH1"/>
    <property type="match status" value="3"/>
</dbReference>
<dbReference type="Pfam" id="PF18962">
    <property type="entry name" value="Por_Secre_tail"/>
    <property type="match status" value="1"/>
</dbReference>
<evidence type="ECO:0000259" key="2">
    <source>
        <dbReference type="Pfam" id="PF18962"/>
    </source>
</evidence>
<evidence type="ECO:0000313" key="4">
    <source>
        <dbReference type="Proteomes" id="UP001176806"/>
    </source>
</evidence>
<dbReference type="Proteomes" id="UP001176806">
    <property type="component" value="Unassembled WGS sequence"/>
</dbReference>
<dbReference type="InterPro" id="IPR011050">
    <property type="entry name" value="Pectin_lyase_fold/virulence"/>
</dbReference>
<dbReference type="PANTHER" id="PTHR45661:SF3">
    <property type="entry name" value="IG-LIKE DOMAIN-CONTAINING PROTEIN"/>
    <property type="match status" value="1"/>
</dbReference>
<dbReference type="InterPro" id="IPR053139">
    <property type="entry name" value="Surface_bspA-like"/>
</dbReference>
<organism evidence="3 4">
    <name type="scientific">Flavivirga jejuensis</name>
    <dbReference type="NCBI Taxonomy" id="870487"/>
    <lineage>
        <taxon>Bacteria</taxon>
        <taxon>Pseudomonadati</taxon>
        <taxon>Bacteroidota</taxon>
        <taxon>Flavobacteriia</taxon>
        <taxon>Flavobacteriales</taxon>
        <taxon>Flavobacteriaceae</taxon>
        <taxon>Flavivirga</taxon>
    </lineage>
</organism>
<dbReference type="InterPro" id="IPR006626">
    <property type="entry name" value="PbH1"/>
</dbReference>
<reference evidence="3" key="1">
    <citation type="submission" date="2023-07" db="EMBL/GenBank/DDBJ databases">
        <title>Two novel species in the genus Flavivirga.</title>
        <authorList>
            <person name="Kwon K."/>
        </authorList>
    </citation>
    <scope>NUCLEOTIDE SEQUENCE</scope>
    <source>
        <strain evidence="3">KACC 14158</strain>
    </source>
</reference>
<sequence>MKNFFSKKEYLTALMKSYKMVFVFALFFSFYGYAQTTVVNSLEDLLPYLDDDNADVQLAPGTYNITEADISTGTYSNPLLVFSGSDSTYDFTGVTININTLVFQQFGSVDVVELQVLGNDNVLKNLTMVDVGDNRPSKTAKGIIIDGRDNKIEGFHLTTRGSYPYGYGDAFGKGGPYTIKHYKHSSILVRGLRSHVKNCTVISRSYGHILFMQAAVDPLIEGCYLEGEMRSTDDMLAEEGTGSPADNVDFMTVWGYRLPSGFMKSLQEEGIRAYNAGTTYIDGVAYSRGTSNPTILNCTIKNARAGVTLTHASGTKYVEGCSAIGCERGYATGAGDIVNCSADAQYGAVFGVDYATDKNINAEITILPYVGQEVNGNKLVASIKGSGHNLTFKGDISNPDQSLKIIFGDSEDVEDTASNSTIINITDYPVILESNSSWIIGGSQGSVTDYGSNNSVVDSVEDAQSIGESFTDGDYTYTITNVAPFEVEVSGSTLTELVIPSSATDYGTLTTYAVAGIGEGAFNGNGVITSVALPSSVVTIRSNAFKECTSLTSINLENVVTVGASSLRSTAITEVDLSSATSIEGYAFYSTKSLTNATVLVAETLGNGVFRETGLTTINLPSSITSIGNQLFRKTYGLTHFQLNWANPATDVTFTSDTNTLEGIQNTVILYVPIGTKTLYETTAPWSNMPAANIIETASTLSTENIEQELGFRFSPNPTSDIISVKSMELNNANVTVYDLNGRALLRHTLNGTFSEVNISNLASGIYLFKVQVENSEFTKRIVKL</sequence>
<dbReference type="Pfam" id="PF13306">
    <property type="entry name" value="LRR_5"/>
    <property type="match status" value="1"/>
</dbReference>
<evidence type="ECO:0000313" key="3">
    <source>
        <dbReference type="EMBL" id="MDO5976626.1"/>
    </source>
</evidence>
<dbReference type="Gene3D" id="3.40.50.12480">
    <property type="match status" value="1"/>
</dbReference>
<dbReference type="Gene3D" id="3.80.10.10">
    <property type="entry name" value="Ribonuclease Inhibitor"/>
    <property type="match status" value="1"/>
</dbReference>
<comment type="caution">
    <text evidence="3">The sequence shown here is derived from an EMBL/GenBank/DDBJ whole genome shotgun (WGS) entry which is preliminary data.</text>
</comment>
<dbReference type="PANTHER" id="PTHR45661">
    <property type="entry name" value="SURFACE ANTIGEN"/>
    <property type="match status" value="1"/>
</dbReference>
<protein>
    <submittedName>
        <fullName evidence="3">Leucine-rich repeat domain-containing protein</fullName>
    </submittedName>
</protein>
<name>A0ABT8WTW8_9FLAO</name>
<dbReference type="InterPro" id="IPR026906">
    <property type="entry name" value="LRR_5"/>
</dbReference>
<dbReference type="InterPro" id="IPR026444">
    <property type="entry name" value="Secre_tail"/>
</dbReference>
<accession>A0ABT8WTW8</accession>
<keyword evidence="4" id="KW-1185">Reference proteome</keyword>
<evidence type="ECO:0000256" key="1">
    <source>
        <dbReference type="ARBA" id="ARBA00022729"/>
    </source>
</evidence>
<dbReference type="SUPFAM" id="SSF51126">
    <property type="entry name" value="Pectin lyase-like"/>
    <property type="match status" value="1"/>
</dbReference>
<dbReference type="InterPro" id="IPR032675">
    <property type="entry name" value="LRR_dom_sf"/>
</dbReference>
<gene>
    <name evidence="3" type="ORF">Q4Q40_20685</name>
</gene>
<dbReference type="NCBIfam" id="TIGR04183">
    <property type="entry name" value="Por_Secre_tail"/>
    <property type="match status" value="1"/>
</dbReference>
<feature type="domain" description="Secretion system C-terminal sorting" evidence="2">
    <location>
        <begin position="716"/>
        <end position="783"/>
    </location>
</feature>
<dbReference type="SUPFAM" id="SSF52058">
    <property type="entry name" value="L domain-like"/>
    <property type="match status" value="1"/>
</dbReference>
<dbReference type="EMBL" id="JAUOEL010000008">
    <property type="protein sequence ID" value="MDO5976626.1"/>
    <property type="molecule type" value="Genomic_DNA"/>
</dbReference>
<dbReference type="RefSeq" id="WP_303303932.1">
    <property type="nucleotide sequence ID" value="NZ_BAABDA010000007.1"/>
</dbReference>
<keyword evidence="1" id="KW-0732">Signal</keyword>